<dbReference type="Gramene" id="TraesNOR1D03G00484640.1">
    <property type="protein sequence ID" value="TraesNOR1D03G00484640.1.CDS1"/>
    <property type="gene ID" value="TraesNOR1D03G00484640"/>
</dbReference>
<reference evidence="4" key="2">
    <citation type="submission" date="2018-10" db="UniProtKB">
        <authorList>
            <consortium name="EnsemblPlants"/>
        </authorList>
    </citation>
    <scope>IDENTIFICATION</scope>
</reference>
<feature type="region of interest" description="Disordered" evidence="1">
    <location>
        <begin position="36"/>
        <end position="57"/>
    </location>
</feature>
<keyword evidence="3" id="KW-0732">Signal</keyword>
<dbReference type="RefSeq" id="XP_044441639.1">
    <property type="nucleotide sequence ID" value="XM_044585704.1"/>
</dbReference>
<dbReference type="Gramene" id="TraesROB_scaffold_010769_01G000200.1">
    <property type="protein sequence ID" value="TraesROB_scaffold_010769_01G000200.1"/>
    <property type="gene ID" value="TraesROB_scaffold_010769_01G000200"/>
</dbReference>
<dbReference type="Gramene" id="TraesJAG1D03G00476580.1">
    <property type="protein sequence ID" value="TraesJAG1D03G00476580.1.CDS1"/>
    <property type="gene ID" value="TraesJAG1D03G00476580"/>
</dbReference>
<dbReference type="SMR" id="A0A3B5ZT43"/>
<feature type="chain" id="PRO_5043170612" evidence="3">
    <location>
        <begin position="29"/>
        <end position="102"/>
    </location>
</feature>
<reference evidence="4" key="1">
    <citation type="submission" date="2018-08" db="EMBL/GenBank/DDBJ databases">
        <authorList>
            <person name="Rossello M."/>
        </authorList>
    </citation>
    <scope>NUCLEOTIDE SEQUENCE [LARGE SCALE GENOMIC DNA]</scope>
    <source>
        <strain evidence="4">cv. Chinese Spring</strain>
    </source>
</reference>
<dbReference type="PANTHER" id="PTHR34558">
    <property type="entry name" value="EXPRESSED PROTEIN"/>
    <property type="match status" value="1"/>
</dbReference>
<protein>
    <submittedName>
        <fullName evidence="4">Uncharacterized protein</fullName>
    </submittedName>
</protein>
<dbReference type="Gramene" id="TraesMAC1D03G00476640.1">
    <property type="protein sequence ID" value="TraesMAC1D03G00476640.1.CDS1"/>
    <property type="gene ID" value="TraesMAC1D03G00476640"/>
</dbReference>
<evidence type="ECO:0000256" key="3">
    <source>
        <dbReference type="SAM" id="SignalP"/>
    </source>
</evidence>
<evidence type="ECO:0000256" key="1">
    <source>
        <dbReference type="SAM" id="MobiDB-lite"/>
    </source>
</evidence>
<feature type="signal peptide" evidence="3">
    <location>
        <begin position="1"/>
        <end position="28"/>
    </location>
</feature>
<name>A0A3B5ZT43_WHEAT</name>
<dbReference type="Gramene" id="TraesLAC1D03G00480670.1">
    <property type="protein sequence ID" value="TraesLAC1D03G00480670.1.CDS1"/>
    <property type="gene ID" value="TraesLAC1D03G00480670"/>
</dbReference>
<dbReference type="Gramene" id="TraesJUL1D03G00480030.1">
    <property type="protein sequence ID" value="TraesJUL1D03G00480030.1.CDS1"/>
    <property type="gene ID" value="TraesJUL1D03G00480030"/>
</dbReference>
<accession>A0A3B5ZT43</accession>
<dbReference type="Gramene" id="TraesCS1D03G0420800.1">
    <property type="protein sequence ID" value="TraesCS1D03G0420800.1.CDS1"/>
    <property type="gene ID" value="TraesCS1D03G0420800"/>
</dbReference>
<gene>
    <name evidence="4" type="primary">LOC123167842</name>
</gene>
<dbReference type="GeneID" id="123167842"/>
<keyword evidence="5" id="KW-1185">Reference proteome</keyword>
<keyword evidence="2" id="KW-0812">Transmembrane</keyword>
<dbReference type="Gramene" id="TraesCS1D02G163000.1">
    <property type="protein sequence ID" value="TraesCS1D02G163000.1.cds1"/>
    <property type="gene ID" value="TraesCS1D02G163000"/>
</dbReference>
<dbReference type="Gramene" id="TraesSYM1D03G00483770.1">
    <property type="protein sequence ID" value="TraesSYM1D03G00483770.1.CDS1"/>
    <property type="gene ID" value="TraesSYM1D03G00483770"/>
</dbReference>
<sequence length="102" mass="10423">MARCAFLSRPRLVLLLVLLGDVVATSMARPLLGATADAPTPLPAEGPDGVARPAGGRHDRSIAGAEVILAGFAAAVMAVIFLYIRVTRKSNDRAAAGMAGKA</sequence>
<keyword evidence="2" id="KW-0472">Membrane</keyword>
<dbReference type="Gramene" id="TraesSTA1D03G00475870.1">
    <property type="protein sequence ID" value="TraesSTA1D03G00475870.1.CDS1"/>
    <property type="gene ID" value="TraesSTA1D03G00475870"/>
</dbReference>
<dbReference type="Gramene" id="TraesWEE_scaffold_004258_01G000200.1">
    <property type="protein sequence ID" value="TraesWEE_scaffold_004258_01G000200.1"/>
    <property type="gene ID" value="TraesWEE_scaffold_004258_01G000200"/>
</dbReference>
<dbReference type="OMA" id="FLYIRIT"/>
<dbReference type="Gramene" id="TraesCAD_scaffold_009678_01G000700.1">
    <property type="protein sequence ID" value="TraesCAD_scaffold_009678_01G000700.1"/>
    <property type="gene ID" value="TraesCAD_scaffold_009678_01G000700"/>
</dbReference>
<dbReference type="Gramene" id="TraesARI1D03G00482690.1">
    <property type="protein sequence ID" value="TraesARI1D03G00482690.1.CDS1"/>
    <property type="gene ID" value="TraesARI1D03G00482690"/>
</dbReference>
<evidence type="ECO:0000313" key="5">
    <source>
        <dbReference type="Proteomes" id="UP000019116"/>
    </source>
</evidence>
<dbReference type="OrthoDB" id="686454at2759"/>
<organism evidence="4">
    <name type="scientific">Triticum aestivum</name>
    <name type="common">Wheat</name>
    <dbReference type="NCBI Taxonomy" id="4565"/>
    <lineage>
        <taxon>Eukaryota</taxon>
        <taxon>Viridiplantae</taxon>
        <taxon>Streptophyta</taxon>
        <taxon>Embryophyta</taxon>
        <taxon>Tracheophyta</taxon>
        <taxon>Spermatophyta</taxon>
        <taxon>Magnoliopsida</taxon>
        <taxon>Liliopsida</taxon>
        <taxon>Poales</taxon>
        <taxon>Poaceae</taxon>
        <taxon>BOP clade</taxon>
        <taxon>Pooideae</taxon>
        <taxon>Triticodae</taxon>
        <taxon>Triticeae</taxon>
        <taxon>Triticinae</taxon>
        <taxon>Triticum</taxon>
    </lineage>
</organism>
<dbReference type="Gramene" id="TraesRN1D0100447800.1">
    <property type="protein sequence ID" value="TraesRN1D0100447800.1"/>
    <property type="gene ID" value="TraesRN1D0100447800"/>
</dbReference>
<proteinExistence type="predicted"/>
<dbReference type="Gramene" id="TraesPARA_EIv1.0_0268720.1">
    <property type="protein sequence ID" value="TraesPARA_EIv1.0_0268720.1.CDS1"/>
    <property type="gene ID" value="TraesPARA_EIv1.0_0268720"/>
</dbReference>
<evidence type="ECO:0000313" key="4">
    <source>
        <dbReference type="EnsemblPlants" id="TraesCS1D02G163000.1.cds1"/>
    </source>
</evidence>
<dbReference type="PANTHER" id="PTHR34558:SF9">
    <property type="entry name" value="F3L24.15 PROTEIN"/>
    <property type="match status" value="1"/>
</dbReference>
<dbReference type="Proteomes" id="UP000019116">
    <property type="component" value="Chromosome 1D"/>
</dbReference>
<keyword evidence="2" id="KW-1133">Transmembrane helix</keyword>
<dbReference type="EnsemblPlants" id="TraesCS1D02G163000.1">
    <property type="protein sequence ID" value="TraesCS1D02G163000.1.cds1"/>
    <property type="gene ID" value="TraesCS1D02G163000"/>
</dbReference>
<dbReference type="Gramene" id="TraesLDM1D03G00479720.1">
    <property type="protein sequence ID" value="TraesLDM1D03G00479720.1.CDS1"/>
    <property type="gene ID" value="TraesLDM1D03G00479720"/>
</dbReference>
<dbReference type="Gramene" id="TraesCLE_scaffold_020315_01G000400.1">
    <property type="protein sequence ID" value="TraesCLE_scaffold_020315_01G000400.1"/>
    <property type="gene ID" value="TraesCLE_scaffold_020315_01G000400"/>
</dbReference>
<dbReference type="AlphaFoldDB" id="A0A3B5ZT43"/>
<feature type="transmembrane region" description="Helical" evidence="2">
    <location>
        <begin position="62"/>
        <end position="84"/>
    </location>
</feature>
<evidence type="ECO:0000256" key="2">
    <source>
        <dbReference type="SAM" id="Phobius"/>
    </source>
</evidence>